<dbReference type="AlphaFoldDB" id="A0A8K0RAD0"/>
<proteinExistence type="predicted"/>
<dbReference type="OrthoDB" id="5275938at2759"/>
<organism evidence="1 2">
    <name type="scientific">Paraphoma chrysanthemicola</name>
    <dbReference type="NCBI Taxonomy" id="798071"/>
    <lineage>
        <taxon>Eukaryota</taxon>
        <taxon>Fungi</taxon>
        <taxon>Dikarya</taxon>
        <taxon>Ascomycota</taxon>
        <taxon>Pezizomycotina</taxon>
        <taxon>Dothideomycetes</taxon>
        <taxon>Pleosporomycetidae</taxon>
        <taxon>Pleosporales</taxon>
        <taxon>Pleosporineae</taxon>
        <taxon>Phaeosphaeriaceae</taxon>
        <taxon>Paraphoma</taxon>
    </lineage>
</organism>
<protein>
    <recommendedName>
        <fullName evidence="3">BTB domain-containing protein</fullName>
    </recommendedName>
</protein>
<evidence type="ECO:0000313" key="2">
    <source>
        <dbReference type="Proteomes" id="UP000813461"/>
    </source>
</evidence>
<evidence type="ECO:0008006" key="3">
    <source>
        <dbReference type="Google" id="ProtNLM"/>
    </source>
</evidence>
<evidence type="ECO:0000313" key="1">
    <source>
        <dbReference type="EMBL" id="KAH7090250.1"/>
    </source>
</evidence>
<dbReference type="EMBL" id="JAGMVJ010000005">
    <property type="protein sequence ID" value="KAH7090250.1"/>
    <property type="molecule type" value="Genomic_DNA"/>
</dbReference>
<dbReference type="Proteomes" id="UP000813461">
    <property type="component" value="Unassembled WGS sequence"/>
</dbReference>
<keyword evidence="2" id="KW-1185">Reference proteome</keyword>
<name>A0A8K0RAD0_9PLEO</name>
<reference evidence="1" key="1">
    <citation type="journal article" date="2021" name="Nat. Commun.">
        <title>Genetic determinants of endophytism in the Arabidopsis root mycobiome.</title>
        <authorList>
            <person name="Mesny F."/>
            <person name="Miyauchi S."/>
            <person name="Thiergart T."/>
            <person name="Pickel B."/>
            <person name="Atanasova L."/>
            <person name="Karlsson M."/>
            <person name="Huettel B."/>
            <person name="Barry K.W."/>
            <person name="Haridas S."/>
            <person name="Chen C."/>
            <person name="Bauer D."/>
            <person name="Andreopoulos W."/>
            <person name="Pangilinan J."/>
            <person name="LaButti K."/>
            <person name="Riley R."/>
            <person name="Lipzen A."/>
            <person name="Clum A."/>
            <person name="Drula E."/>
            <person name="Henrissat B."/>
            <person name="Kohler A."/>
            <person name="Grigoriev I.V."/>
            <person name="Martin F.M."/>
            <person name="Hacquard S."/>
        </authorList>
    </citation>
    <scope>NUCLEOTIDE SEQUENCE</scope>
    <source>
        <strain evidence="1">MPI-SDFR-AT-0120</strain>
    </source>
</reference>
<accession>A0A8K0RAD0</accession>
<comment type="caution">
    <text evidence="1">The sequence shown here is derived from an EMBL/GenBank/DDBJ whole genome shotgun (WGS) entry which is preliminary data.</text>
</comment>
<sequence length="356" mass="40303">MESEERLTKTLPPSLGPQTEHIAVTRIEQDLLTLIVSSEESPNGLRKFVVSRHHVRFLSDRWNKVLTRPTSHTTFRNRSIISKVHLPDDDAIAMRTFLYIAHAQPTTVPTNVSFDGLIQLARVAERYKLAHLTKGHLIGWLMPHIDRRIDPDPEWLYVAKQFNLGSKYHSVALHLTQHRPVNAEGQLLNPNTNLPITSLLPSSNLEILYIARHKAALMLVGYAYTILYSFMQNTNSSFCASDAPPPERSLCTMRSALGLERYLAYHGLWPPSNSDRDVPLLRKPLLEIAKVLSDTESISKFITAVAGETKSLEGFDREREWRKVHGSACRVEVWLKGKVEEVLQDMASAKDFALQA</sequence>
<gene>
    <name evidence="1" type="ORF">FB567DRAFT_286720</name>
</gene>